<accession>A0A544UPY2</accession>
<dbReference type="EMBL" id="SADV01000004">
    <property type="protein sequence ID" value="TQR35910.1"/>
    <property type="molecule type" value="Genomic_DNA"/>
</dbReference>
<evidence type="ECO:0000313" key="1">
    <source>
        <dbReference type="EMBL" id="TQR35910.1"/>
    </source>
</evidence>
<organism evidence="1 2">
    <name type="scientific">Lysinibacillus sphaericus</name>
    <name type="common">Bacillus sphaericus</name>
    <dbReference type="NCBI Taxonomy" id="1421"/>
    <lineage>
        <taxon>Bacteria</taxon>
        <taxon>Bacillati</taxon>
        <taxon>Bacillota</taxon>
        <taxon>Bacilli</taxon>
        <taxon>Bacillales</taxon>
        <taxon>Bacillaceae</taxon>
        <taxon>Lysinibacillus</taxon>
    </lineage>
</organism>
<name>A0A544UPY2_LYSSH</name>
<comment type="caution">
    <text evidence="1">The sequence shown here is derived from an EMBL/GenBank/DDBJ whole genome shotgun (WGS) entry which is preliminary data.</text>
</comment>
<evidence type="ECO:0000313" key="2">
    <source>
        <dbReference type="Proteomes" id="UP000317944"/>
    </source>
</evidence>
<dbReference type="AlphaFoldDB" id="A0A544UPY2"/>
<reference evidence="1 2" key="1">
    <citation type="submission" date="2018-03" db="EMBL/GenBank/DDBJ databases">
        <title>Aerobic endospore-forming bacteria genome sequencing and assembly.</title>
        <authorList>
            <person name="Cavalcante D.A."/>
            <person name="Driks A."/>
            <person name="Putonti C."/>
            <person name="De-Souza M.T."/>
        </authorList>
    </citation>
    <scope>NUCLEOTIDE SEQUENCE [LARGE SCALE GENOMIC DNA]</scope>
    <source>
        <strain evidence="1 2">SDF0037</strain>
    </source>
</reference>
<protein>
    <submittedName>
        <fullName evidence="1">Uncharacterized protein</fullName>
    </submittedName>
</protein>
<dbReference type="RefSeq" id="WP_142508005.1">
    <property type="nucleotide sequence ID" value="NZ_SADV01000004.1"/>
</dbReference>
<dbReference type="Proteomes" id="UP000317944">
    <property type="component" value="Unassembled WGS sequence"/>
</dbReference>
<gene>
    <name evidence="1" type="ORF">C7Y47_06380</name>
</gene>
<proteinExistence type="predicted"/>
<sequence length="83" mass="9701">MWDYSLRLGPYKQAPQLRADKLQRRICIIGEIENTVLSKDNAVRLIVQQQTNDTSFFSLYYVVQRNERRANHLMYGGINPEVG</sequence>